<protein>
    <submittedName>
        <fullName evidence="3">Uncharacterized protein conserved in bacteria</fullName>
    </submittedName>
</protein>
<name>Q2SEG8_HAHCH</name>
<evidence type="ECO:0000313" key="4">
    <source>
        <dbReference type="Proteomes" id="UP000000238"/>
    </source>
</evidence>
<dbReference type="PANTHER" id="PTHR35565">
    <property type="entry name" value="CYTOPLASMIC PROTEIN-RELATED"/>
    <property type="match status" value="1"/>
</dbReference>
<dbReference type="EMBL" id="CP000155">
    <property type="protein sequence ID" value="ABC30956.1"/>
    <property type="molecule type" value="Genomic_DNA"/>
</dbReference>
<dbReference type="NCBIfam" id="TIGR03355">
    <property type="entry name" value="VI_chp_2"/>
    <property type="match status" value="1"/>
</dbReference>
<dbReference type="Pfam" id="PF18945">
    <property type="entry name" value="VipB_2"/>
    <property type="match status" value="1"/>
</dbReference>
<evidence type="ECO:0000259" key="2">
    <source>
        <dbReference type="Pfam" id="PF18945"/>
    </source>
</evidence>
<proteinExistence type="predicted"/>
<dbReference type="InterPro" id="IPR044032">
    <property type="entry name" value="TssC1_C"/>
</dbReference>
<dbReference type="eggNOG" id="COG3517">
    <property type="taxonomic scope" value="Bacteria"/>
</dbReference>
<organism evidence="3 4">
    <name type="scientific">Hahella chejuensis (strain KCTC 2396)</name>
    <dbReference type="NCBI Taxonomy" id="349521"/>
    <lineage>
        <taxon>Bacteria</taxon>
        <taxon>Pseudomonadati</taxon>
        <taxon>Pseudomonadota</taxon>
        <taxon>Gammaproteobacteria</taxon>
        <taxon>Oceanospirillales</taxon>
        <taxon>Hahellaceae</taxon>
        <taxon>Hahella</taxon>
    </lineage>
</organism>
<dbReference type="InterPro" id="IPR010269">
    <property type="entry name" value="T6SS_TssC-like"/>
</dbReference>
<keyword evidence="4" id="KW-1185">Reference proteome</keyword>
<gene>
    <name evidence="3" type="ordered locus">HCH_04249</name>
</gene>
<feature type="domain" description="TssC1 N-terminal" evidence="1">
    <location>
        <begin position="68"/>
        <end position="378"/>
    </location>
</feature>
<sequence>MQNKVSPNDTPMPFTYGVAQKRTQGPSSAEVIALKKILQWIKLPDWCYEDKAAGKPLDYDYLILWLQRAVAQIDNKIINQVNHILHHSKFQDLERAWRSLYDVVSYAYGRKLVKIRFLDITWSEITKDVNRSVEFDQSQLFHKIYSEEYDVPGGEPYGIIVMNFEVAHKPFAGHRFNDIPTLERLAEIGAASFSPILLNAAPQLFEMNSFPEITSPISLKQLFSEQDYIAWNSLRDHPDTRFLGLTIPRVLIRNPYSVQIAPHGGLLFSEKRAQASNENYLWGYANFALVKVLIREFTEVGWFSHIRGLLRDHMAGGAVDNLVVDAFSTDAKKIAHKPIVDAVFSDERERALSEHGLIALCQCYDVPMGVFYSTPTLHRPKVFQDRIASANSRLSSLLQHVLCGSRFAHYIKVITRDMIGSVRRAEDCERELQRWLTQYVTSQEDADWFMQARYPLREGSVQVREIPEKPGSFATTIYLRPHYQADRLVSELHLTTEVNTAS</sequence>
<evidence type="ECO:0000259" key="1">
    <source>
        <dbReference type="Pfam" id="PF05943"/>
    </source>
</evidence>
<feature type="domain" description="TssC1 C-terminal" evidence="2">
    <location>
        <begin position="388"/>
        <end position="497"/>
    </location>
</feature>
<dbReference type="PANTHER" id="PTHR35565:SF3">
    <property type="entry name" value="TYPE VI SECRETION SYSTEM SHEATH PROTEIN TSSC1"/>
    <property type="match status" value="1"/>
</dbReference>
<dbReference type="Pfam" id="PF05943">
    <property type="entry name" value="VipB"/>
    <property type="match status" value="1"/>
</dbReference>
<accession>Q2SEG8</accession>
<dbReference type="KEGG" id="hch:HCH_04249"/>
<dbReference type="STRING" id="349521.HCH_04249"/>
<dbReference type="Proteomes" id="UP000000238">
    <property type="component" value="Chromosome"/>
</dbReference>
<dbReference type="HOGENOM" id="CLU_018386_1_0_6"/>
<dbReference type="InterPro" id="IPR044031">
    <property type="entry name" value="TssC1_N"/>
</dbReference>
<dbReference type="AlphaFoldDB" id="Q2SEG8"/>
<evidence type="ECO:0000313" key="3">
    <source>
        <dbReference type="EMBL" id="ABC30956.1"/>
    </source>
</evidence>
<reference evidence="3 4" key="1">
    <citation type="journal article" date="2005" name="Nucleic Acids Res.">
        <title>Genomic blueprint of Hahella chejuensis, a marine microbe producing an algicidal agent.</title>
        <authorList>
            <person name="Jeong H."/>
            <person name="Yim J.H."/>
            <person name="Lee C."/>
            <person name="Choi S.-H."/>
            <person name="Park Y.K."/>
            <person name="Yoon S.H."/>
            <person name="Hur C.-G."/>
            <person name="Kang H.-Y."/>
            <person name="Kim D."/>
            <person name="Lee H.H."/>
            <person name="Park K.H."/>
            <person name="Park S.-H."/>
            <person name="Park H.-S."/>
            <person name="Lee H.K."/>
            <person name="Oh T.K."/>
            <person name="Kim J.F."/>
        </authorList>
    </citation>
    <scope>NUCLEOTIDE SEQUENCE [LARGE SCALE GENOMIC DNA]</scope>
    <source>
        <strain evidence="3 4">KCTC 2396</strain>
    </source>
</reference>
<dbReference type="RefSeq" id="WP_011398023.1">
    <property type="nucleotide sequence ID" value="NC_007645.1"/>
</dbReference>